<feature type="domain" description="Metallo-beta-lactamase" evidence="1">
    <location>
        <begin position="37"/>
        <end position="214"/>
    </location>
</feature>
<dbReference type="InterPro" id="IPR001279">
    <property type="entry name" value="Metallo-B-lactamas"/>
</dbReference>
<gene>
    <name evidence="2" type="ORF">SAMN04488011_102187</name>
</gene>
<dbReference type="Pfam" id="PF12706">
    <property type="entry name" value="Lactamase_B_2"/>
    <property type="match status" value="1"/>
</dbReference>
<dbReference type="SUPFAM" id="SSF56281">
    <property type="entry name" value="Metallo-hydrolase/oxidoreductase"/>
    <property type="match status" value="1"/>
</dbReference>
<keyword evidence="3" id="KW-1185">Reference proteome</keyword>
<evidence type="ECO:0000313" key="2">
    <source>
        <dbReference type="EMBL" id="SEN01736.1"/>
    </source>
</evidence>
<dbReference type="AlphaFoldDB" id="A0A1H8D3G8"/>
<dbReference type="RefSeq" id="WP_091844541.1">
    <property type="nucleotide sequence ID" value="NZ_FOCM01000002.1"/>
</dbReference>
<dbReference type="PANTHER" id="PTHR42663">
    <property type="entry name" value="HYDROLASE C777.06C-RELATED-RELATED"/>
    <property type="match status" value="1"/>
</dbReference>
<dbReference type="CDD" id="cd16279">
    <property type="entry name" value="metallo-hydrolase-like_MBL-fold"/>
    <property type="match status" value="1"/>
</dbReference>
<accession>A0A1H8D3G8</accession>
<dbReference type="Proteomes" id="UP000199372">
    <property type="component" value="Unassembled WGS sequence"/>
</dbReference>
<dbReference type="InterPro" id="IPR036866">
    <property type="entry name" value="RibonucZ/Hydroxyglut_hydro"/>
</dbReference>
<dbReference type="Gene3D" id="3.60.15.10">
    <property type="entry name" value="Ribonuclease Z/Hydroxyacylglutathione hydrolase-like"/>
    <property type="match status" value="1"/>
</dbReference>
<dbReference type="OrthoDB" id="9781189at2"/>
<evidence type="ECO:0000313" key="3">
    <source>
        <dbReference type="Proteomes" id="UP000199372"/>
    </source>
</evidence>
<reference evidence="3" key="1">
    <citation type="submission" date="2016-10" db="EMBL/GenBank/DDBJ databases">
        <authorList>
            <person name="Varghese N."/>
            <person name="Submissions S."/>
        </authorList>
    </citation>
    <scope>NUCLEOTIDE SEQUENCE [LARGE SCALE GENOMIC DNA]</scope>
    <source>
        <strain evidence="3">DSM 26893</strain>
    </source>
</reference>
<protein>
    <submittedName>
        <fullName evidence="2">Phosphoribosyl 1,2-cyclic phosphate phosphodiesterase</fullName>
    </submittedName>
</protein>
<name>A0A1H8D3G8_9RHOB</name>
<dbReference type="SMART" id="SM00849">
    <property type="entry name" value="Lactamase_B"/>
    <property type="match status" value="1"/>
</dbReference>
<dbReference type="PANTHER" id="PTHR42663:SF6">
    <property type="entry name" value="HYDROLASE C777.06C-RELATED"/>
    <property type="match status" value="1"/>
</dbReference>
<evidence type="ECO:0000259" key="1">
    <source>
        <dbReference type="SMART" id="SM00849"/>
    </source>
</evidence>
<sequence>MSDLRVTILGCGSSGGVPRLGGLWGDCDPNEPRNARRRCSILVEREGAEGTTQVLVDASPDLRSQLLDAGIARLDGVVFTHAHADHCHGIDDLRMIVFNMRARLPVWADAATTASLYTRFQYAFETPEGSSYPPILDMNPIDGPVTVEGAGGPITFEPIRVQHGRIEALGFRIDDMAYLPDVSDIPPAAWEQLRGLDTWIIDALRREPHSSHSHLANTLDWIERAAPRRAVLTNMHVDLDYRTVLDETPEHVIPAHDGLVLAQGG</sequence>
<organism evidence="2 3">
    <name type="scientific">Palleronia pelagia</name>
    <dbReference type="NCBI Taxonomy" id="387096"/>
    <lineage>
        <taxon>Bacteria</taxon>
        <taxon>Pseudomonadati</taxon>
        <taxon>Pseudomonadota</taxon>
        <taxon>Alphaproteobacteria</taxon>
        <taxon>Rhodobacterales</taxon>
        <taxon>Roseobacteraceae</taxon>
        <taxon>Palleronia</taxon>
    </lineage>
</organism>
<dbReference type="EMBL" id="FOCM01000002">
    <property type="protein sequence ID" value="SEN01736.1"/>
    <property type="molecule type" value="Genomic_DNA"/>
</dbReference>
<proteinExistence type="predicted"/>